<evidence type="ECO:0000313" key="2">
    <source>
        <dbReference type="EMBL" id="TWU23274.1"/>
    </source>
</evidence>
<feature type="compositionally biased region" description="Low complexity" evidence="1">
    <location>
        <begin position="63"/>
        <end position="81"/>
    </location>
</feature>
<reference evidence="2 3" key="1">
    <citation type="submission" date="2019-02" db="EMBL/GenBank/DDBJ databases">
        <title>Deep-cultivation of Planctomycetes and their phenomic and genomic characterization uncovers novel biology.</title>
        <authorList>
            <person name="Wiegand S."/>
            <person name="Jogler M."/>
            <person name="Boedeker C."/>
            <person name="Pinto D."/>
            <person name="Vollmers J."/>
            <person name="Rivas-Marin E."/>
            <person name="Kohn T."/>
            <person name="Peeters S.H."/>
            <person name="Heuer A."/>
            <person name="Rast P."/>
            <person name="Oberbeckmann S."/>
            <person name="Bunk B."/>
            <person name="Jeske O."/>
            <person name="Meyerdierks A."/>
            <person name="Storesund J.E."/>
            <person name="Kallscheuer N."/>
            <person name="Luecker S."/>
            <person name="Lage O.M."/>
            <person name="Pohl T."/>
            <person name="Merkel B.J."/>
            <person name="Hornburger P."/>
            <person name="Mueller R.-W."/>
            <person name="Bruemmer F."/>
            <person name="Labrenz M."/>
            <person name="Spormann A.M."/>
            <person name="Op Den Camp H."/>
            <person name="Overmann J."/>
            <person name="Amann R."/>
            <person name="Jetten M.S.M."/>
            <person name="Mascher T."/>
            <person name="Medema M.H."/>
            <person name="Devos D.P."/>
            <person name="Kaster A.-K."/>
            <person name="Ovreas L."/>
            <person name="Rohde M."/>
            <person name="Galperin M.Y."/>
            <person name="Jogler C."/>
        </authorList>
    </citation>
    <scope>NUCLEOTIDE SEQUENCE [LARGE SCALE GENOMIC DNA]</scope>
    <source>
        <strain evidence="2 3">Pla52o</strain>
    </source>
</reference>
<name>A0A5C6CIG3_9BACT</name>
<evidence type="ECO:0000313" key="3">
    <source>
        <dbReference type="Proteomes" id="UP000316304"/>
    </source>
</evidence>
<sequence length="387" mass="40759">MSSPSSTRPSRYLCLERLESRSLLAGGLMADGLAEFTGGDDRLDRSSAKQHQSIALQSGPTQSNAPPNNAPPNNASPNNANRPIAGEFAAQGRLQPTLNPATESSQQQRLQSQPSVAAENTPSGFIVLGAASAPQTLATDAVLASLASVSSESTAVADEAIAGVPSSEVSTIQSADTSVRRPLGQTPDIVEITSPEPIDFDSSERDGTVDLTPLLAQPFQPTERPSEDTWELNRETLPRLKQAIEITPGELARLADNVVTDWFGGPGGMVAVDHVQLPGERFPLDNAIVDIQLESTVMLYRSLDLFAASTGSPISIPISIPISGPVLDALMTTLEKIAESETQPVDNPAPIKVSTIAYPAIAVAATGAALSARQRSKKAEFLKTPRR</sequence>
<feature type="compositionally biased region" description="Polar residues" evidence="1">
    <location>
        <begin position="49"/>
        <end position="62"/>
    </location>
</feature>
<keyword evidence="3" id="KW-1185">Reference proteome</keyword>
<protein>
    <submittedName>
        <fullName evidence="2">Uncharacterized protein</fullName>
    </submittedName>
</protein>
<feature type="region of interest" description="Disordered" evidence="1">
    <location>
        <begin position="33"/>
        <end position="83"/>
    </location>
</feature>
<dbReference type="Proteomes" id="UP000316304">
    <property type="component" value="Unassembled WGS sequence"/>
</dbReference>
<proteinExistence type="predicted"/>
<accession>A0A5C6CIG3</accession>
<dbReference type="AlphaFoldDB" id="A0A5C6CIG3"/>
<organism evidence="2 3">
    <name type="scientific">Novipirellula galeiformis</name>
    <dbReference type="NCBI Taxonomy" id="2528004"/>
    <lineage>
        <taxon>Bacteria</taxon>
        <taxon>Pseudomonadati</taxon>
        <taxon>Planctomycetota</taxon>
        <taxon>Planctomycetia</taxon>
        <taxon>Pirellulales</taxon>
        <taxon>Pirellulaceae</taxon>
        <taxon>Novipirellula</taxon>
    </lineage>
</organism>
<dbReference type="EMBL" id="SJPT01000004">
    <property type="protein sequence ID" value="TWU23274.1"/>
    <property type="molecule type" value="Genomic_DNA"/>
</dbReference>
<gene>
    <name evidence="2" type="ORF">Pla52o_28100</name>
</gene>
<feature type="compositionally biased region" description="Low complexity" evidence="1">
    <location>
        <begin position="104"/>
        <end position="115"/>
    </location>
</feature>
<dbReference type="RefSeq" id="WP_146595011.1">
    <property type="nucleotide sequence ID" value="NZ_SJPT01000004.1"/>
</dbReference>
<evidence type="ECO:0000256" key="1">
    <source>
        <dbReference type="SAM" id="MobiDB-lite"/>
    </source>
</evidence>
<comment type="caution">
    <text evidence="2">The sequence shown here is derived from an EMBL/GenBank/DDBJ whole genome shotgun (WGS) entry which is preliminary data.</text>
</comment>
<dbReference type="OrthoDB" id="292345at2"/>
<feature type="region of interest" description="Disordered" evidence="1">
    <location>
        <begin position="98"/>
        <end position="117"/>
    </location>
</feature>